<comment type="caution">
    <text evidence="3">The sequence shown here is derived from an EMBL/GenBank/DDBJ whole genome shotgun (WGS) entry which is preliminary data.</text>
</comment>
<name>A0A0S8K0G7_UNCW3</name>
<evidence type="ECO:0000256" key="1">
    <source>
        <dbReference type="SAM" id="MobiDB-lite"/>
    </source>
</evidence>
<feature type="compositionally biased region" description="Basic and acidic residues" evidence="1">
    <location>
        <begin position="165"/>
        <end position="182"/>
    </location>
</feature>
<keyword evidence="2" id="KW-0472">Membrane</keyword>
<dbReference type="Pfam" id="PF13801">
    <property type="entry name" value="Metal_resist"/>
    <property type="match status" value="1"/>
</dbReference>
<dbReference type="Gene3D" id="1.20.120.1490">
    <property type="match status" value="1"/>
</dbReference>
<keyword evidence="2" id="KW-1133">Transmembrane helix</keyword>
<feature type="transmembrane region" description="Helical" evidence="2">
    <location>
        <begin position="7"/>
        <end position="29"/>
    </location>
</feature>
<gene>
    <name evidence="3" type="ORF">AMJ74_02570</name>
</gene>
<dbReference type="Proteomes" id="UP000050975">
    <property type="component" value="Unassembled WGS sequence"/>
</dbReference>
<accession>A0A0S8K0G7</accession>
<evidence type="ECO:0000256" key="2">
    <source>
        <dbReference type="SAM" id="Phobius"/>
    </source>
</evidence>
<protein>
    <recommendedName>
        <fullName evidence="5">Periplasmic heavy metal sensor</fullName>
    </recommendedName>
</protein>
<evidence type="ECO:0000313" key="4">
    <source>
        <dbReference type="Proteomes" id="UP000050975"/>
    </source>
</evidence>
<feature type="region of interest" description="Disordered" evidence="1">
    <location>
        <begin position="155"/>
        <end position="182"/>
    </location>
</feature>
<dbReference type="EMBL" id="LJVE01000031">
    <property type="protein sequence ID" value="KPL14892.1"/>
    <property type="molecule type" value="Genomic_DNA"/>
</dbReference>
<reference evidence="3 4" key="1">
    <citation type="journal article" date="2015" name="Microbiome">
        <title>Genomic resolution of linkages in carbon, nitrogen, and sulfur cycling among widespread estuary sediment bacteria.</title>
        <authorList>
            <person name="Baker B.J."/>
            <person name="Lazar C.S."/>
            <person name="Teske A.P."/>
            <person name="Dick G.J."/>
        </authorList>
    </citation>
    <scope>NUCLEOTIDE SEQUENCE [LARGE SCALE GENOMIC DNA]</scope>
    <source>
        <strain evidence="3">SM1_77</strain>
    </source>
</reference>
<dbReference type="InterPro" id="IPR025961">
    <property type="entry name" value="Metal_resist"/>
</dbReference>
<evidence type="ECO:0000313" key="3">
    <source>
        <dbReference type="EMBL" id="KPL14892.1"/>
    </source>
</evidence>
<proteinExistence type="predicted"/>
<dbReference type="AlphaFoldDB" id="A0A0S8K0G7"/>
<keyword evidence="2" id="KW-0812">Transmembrane</keyword>
<organism evidence="3 4">
    <name type="scientific">candidate division WOR_3 bacterium SM1_77</name>
    <dbReference type="NCBI Taxonomy" id="1703778"/>
    <lineage>
        <taxon>Bacteria</taxon>
        <taxon>Bacteria division WOR-3</taxon>
    </lineage>
</organism>
<sequence length="182" mass="21703">MDKKVLVVILVISVAINLATMFTLGYFWWTRHIEAEQEVFVGRPRMMHDWQHTRMVRELGLSDQQIEEMRKANEEMRSKMQPLREELYEKRQELMSLLREEDLNRTQADMLIEQIVKLQAEHDAQIFDRLLVMKKILTPKQQQRLGALMHTMLEAGRPPQFPHDAPAHPHRPFESPRGEKRR</sequence>
<evidence type="ECO:0008006" key="5">
    <source>
        <dbReference type="Google" id="ProtNLM"/>
    </source>
</evidence>